<dbReference type="Proteomes" id="UP001222027">
    <property type="component" value="Unassembled WGS sequence"/>
</dbReference>
<feature type="region of interest" description="Disordered" evidence="1">
    <location>
        <begin position="1"/>
        <end position="26"/>
    </location>
</feature>
<protein>
    <submittedName>
        <fullName evidence="2">Uncharacterized protein</fullName>
    </submittedName>
</protein>
<gene>
    <name evidence="2" type="ORF">OPV22_026155</name>
</gene>
<evidence type="ECO:0000313" key="3">
    <source>
        <dbReference type="Proteomes" id="UP001222027"/>
    </source>
</evidence>
<dbReference type="AlphaFoldDB" id="A0AAV8QJA7"/>
<dbReference type="EMBL" id="JAQQAF010000007">
    <property type="protein sequence ID" value="KAJ8471812.1"/>
    <property type="molecule type" value="Genomic_DNA"/>
</dbReference>
<reference evidence="2 3" key="1">
    <citation type="submission" date="2022-12" db="EMBL/GenBank/DDBJ databases">
        <title>Chromosome-scale assembly of the Ensete ventricosum genome.</title>
        <authorList>
            <person name="Dussert Y."/>
            <person name="Stocks J."/>
            <person name="Wendawek A."/>
            <person name="Woldeyes F."/>
            <person name="Nichols R.A."/>
            <person name="Borrell J.S."/>
        </authorList>
    </citation>
    <scope>NUCLEOTIDE SEQUENCE [LARGE SCALE GENOMIC DNA]</scope>
    <source>
        <strain evidence="3">cv. Maze</strain>
        <tissue evidence="2">Seeds</tissue>
    </source>
</reference>
<comment type="caution">
    <text evidence="2">The sequence shown here is derived from an EMBL/GenBank/DDBJ whole genome shotgun (WGS) entry which is preliminary data.</text>
</comment>
<evidence type="ECO:0000256" key="1">
    <source>
        <dbReference type="SAM" id="MobiDB-lite"/>
    </source>
</evidence>
<accession>A0AAV8QJA7</accession>
<feature type="compositionally biased region" description="Basic residues" evidence="1">
    <location>
        <begin position="1"/>
        <end position="20"/>
    </location>
</feature>
<proteinExistence type="predicted"/>
<keyword evidence="3" id="KW-1185">Reference proteome</keyword>
<organism evidence="2 3">
    <name type="scientific">Ensete ventricosum</name>
    <name type="common">Abyssinian banana</name>
    <name type="synonym">Musa ensete</name>
    <dbReference type="NCBI Taxonomy" id="4639"/>
    <lineage>
        <taxon>Eukaryota</taxon>
        <taxon>Viridiplantae</taxon>
        <taxon>Streptophyta</taxon>
        <taxon>Embryophyta</taxon>
        <taxon>Tracheophyta</taxon>
        <taxon>Spermatophyta</taxon>
        <taxon>Magnoliopsida</taxon>
        <taxon>Liliopsida</taxon>
        <taxon>Zingiberales</taxon>
        <taxon>Musaceae</taxon>
        <taxon>Ensete</taxon>
    </lineage>
</organism>
<evidence type="ECO:0000313" key="2">
    <source>
        <dbReference type="EMBL" id="KAJ8471812.1"/>
    </source>
</evidence>
<sequence length="80" mass="9574">MQLWRRKKKREDKTKKWHPDKKREPEDIDGIPFSRFCPGCNSNSTLNANMLSFNHCSLSSHSKLLIYIQEFLDRYKGLIF</sequence>
<name>A0AAV8QJA7_ENSVE</name>